<keyword evidence="3" id="KW-1185">Reference proteome</keyword>
<reference evidence="2 3" key="1">
    <citation type="submission" date="2017-07" db="EMBL/GenBank/DDBJ databases">
        <title>Phylogenetic study on the rhizospheric bacterium Ochrobactrum sp. A44.</title>
        <authorList>
            <person name="Krzyzanowska D.M."/>
            <person name="Ossowicki A."/>
            <person name="Rajewska M."/>
            <person name="Maciag T."/>
            <person name="Kaczynski Z."/>
            <person name="Czerwicka M."/>
            <person name="Jafra S."/>
        </authorList>
    </citation>
    <scope>NUCLEOTIDE SEQUENCE [LARGE SCALE GENOMIC DNA]</scope>
    <source>
        <strain evidence="2 3">DSM 7216</strain>
    </source>
</reference>
<proteinExistence type="predicted"/>
<dbReference type="Proteomes" id="UP000215590">
    <property type="component" value="Unassembled WGS sequence"/>
</dbReference>
<protein>
    <submittedName>
        <fullName evidence="2">Putative transposase</fullName>
    </submittedName>
</protein>
<dbReference type="InterPro" id="IPR017894">
    <property type="entry name" value="HTH_IS21_transposase_type"/>
</dbReference>
<comment type="caution">
    <text evidence="2">The sequence shown here is derived from an EMBL/GenBank/DDBJ whole genome shotgun (WGS) entry which is preliminary data.</text>
</comment>
<dbReference type="AlphaFoldDB" id="A0A256EXR9"/>
<gene>
    <name evidence="2" type="ORF">CEV31_4207</name>
</gene>
<accession>A0A256EXR9</accession>
<organism evidence="2 3">
    <name type="scientific">Brucella thiophenivorans</name>
    <dbReference type="NCBI Taxonomy" id="571255"/>
    <lineage>
        <taxon>Bacteria</taxon>
        <taxon>Pseudomonadati</taxon>
        <taxon>Pseudomonadota</taxon>
        <taxon>Alphaproteobacteria</taxon>
        <taxon>Hyphomicrobiales</taxon>
        <taxon>Brucellaceae</taxon>
        <taxon>Brucella/Ochrobactrum group</taxon>
        <taxon>Brucella</taxon>
    </lineage>
</organism>
<dbReference type="PROSITE" id="PS50531">
    <property type="entry name" value="HTH_IS21"/>
    <property type="match status" value="1"/>
</dbReference>
<sequence length="149" mass="17004">MGLLKIIRRMLLRDMPSIREIGRRTGLSRNTVTKHVASGKIWPKFAPPDRPSKLHPYADKLSSRIKIEAAKSRKPRRNLKQLYADLVALGFDGSYGRVAAFSRCLIPGFDGALFSHAWRDALWDRFYTAAPPRLRQSVAVEQYKIVKRA</sequence>
<feature type="domain" description="HTH IS21-type" evidence="1">
    <location>
        <begin position="3"/>
        <end position="65"/>
    </location>
</feature>
<evidence type="ECO:0000259" key="1">
    <source>
        <dbReference type="PROSITE" id="PS50531"/>
    </source>
</evidence>
<dbReference type="EMBL" id="NNRJ01000077">
    <property type="protein sequence ID" value="OYR07409.1"/>
    <property type="molecule type" value="Genomic_DNA"/>
</dbReference>
<name>A0A256EXR9_9HYPH</name>
<evidence type="ECO:0000313" key="3">
    <source>
        <dbReference type="Proteomes" id="UP000215590"/>
    </source>
</evidence>
<dbReference type="OrthoDB" id="2065409at2"/>
<dbReference type="RefSeq" id="WP_143850999.1">
    <property type="nucleotide sequence ID" value="NZ_NNRJ01000077.1"/>
</dbReference>
<evidence type="ECO:0000313" key="2">
    <source>
        <dbReference type="EMBL" id="OYR07409.1"/>
    </source>
</evidence>